<dbReference type="RefSeq" id="WP_073133448.1">
    <property type="nucleotide sequence ID" value="NZ_FQWQ01000001.1"/>
</dbReference>
<dbReference type="STRING" id="947013.SAMN04488109_2115"/>
<feature type="signal peptide" evidence="1">
    <location>
        <begin position="1"/>
        <end position="21"/>
    </location>
</feature>
<proteinExistence type="predicted"/>
<evidence type="ECO:0000313" key="2">
    <source>
        <dbReference type="EMBL" id="SHG84723.1"/>
    </source>
</evidence>
<dbReference type="EMBL" id="FQWQ01000001">
    <property type="protein sequence ID" value="SHG84723.1"/>
    <property type="molecule type" value="Genomic_DNA"/>
</dbReference>
<accession>A0A1M5N6U1</accession>
<dbReference type="Proteomes" id="UP000184212">
    <property type="component" value="Unassembled WGS sequence"/>
</dbReference>
<dbReference type="Pfam" id="PF14060">
    <property type="entry name" value="DUF4252"/>
    <property type="match status" value="1"/>
</dbReference>
<dbReference type="OrthoDB" id="978845at2"/>
<feature type="chain" id="PRO_5009912519" description="DUF4252 domain-containing protein" evidence="1">
    <location>
        <begin position="22"/>
        <end position="161"/>
    </location>
</feature>
<sequence>MKTFIASIILTALISTSLAQSTSFTTFREKFIGEEDVHHFSVNGFFTRMILRMATEDEFNKAVKEVKNIRLVTVPKAAFEKQKVTVDGFKHELRKDAFEELAHAKEHGKNITLYIQSTLKHDNRYMVLIDEPYVVTLVEFRGKVDPDVLLKNGPLSFNKPQ</sequence>
<organism evidence="2 3">
    <name type="scientific">Chryseolinea serpens</name>
    <dbReference type="NCBI Taxonomy" id="947013"/>
    <lineage>
        <taxon>Bacteria</taxon>
        <taxon>Pseudomonadati</taxon>
        <taxon>Bacteroidota</taxon>
        <taxon>Cytophagia</taxon>
        <taxon>Cytophagales</taxon>
        <taxon>Fulvivirgaceae</taxon>
        <taxon>Chryseolinea</taxon>
    </lineage>
</organism>
<evidence type="ECO:0000313" key="3">
    <source>
        <dbReference type="Proteomes" id="UP000184212"/>
    </source>
</evidence>
<evidence type="ECO:0000256" key="1">
    <source>
        <dbReference type="SAM" id="SignalP"/>
    </source>
</evidence>
<dbReference type="InterPro" id="IPR025348">
    <property type="entry name" value="DUF4252"/>
</dbReference>
<evidence type="ECO:0008006" key="4">
    <source>
        <dbReference type="Google" id="ProtNLM"/>
    </source>
</evidence>
<name>A0A1M5N6U1_9BACT</name>
<keyword evidence="3" id="KW-1185">Reference proteome</keyword>
<gene>
    <name evidence="2" type="ORF">SAMN04488109_2115</name>
</gene>
<dbReference type="AlphaFoldDB" id="A0A1M5N6U1"/>
<protein>
    <recommendedName>
        <fullName evidence="4">DUF4252 domain-containing protein</fullName>
    </recommendedName>
</protein>
<keyword evidence="1" id="KW-0732">Signal</keyword>
<reference evidence="2 3" key="1">
    <citation type="submission" date="2016-11" db="EMBL/GenBank/DDBJ databases">
        <authorList>
            <person name="Jaros S."/>
            <person name="Januszkiewicz K."/>
            <person name="Wedrychowicz H."/>
        </authorList>
    </citation>
    <scope>NUCLEOTIDE SEQUENCE [LARGE SCALE GENOMIC DNA]</scope>
    <source>
        <strain evidence="2 3">DSM 24574</strain>
    </source>
</reference>